<feature type="transmembrane region" description="Helical" evidence="6">
    <location>
        <begin position="284"/>
        <end position="311"/>
    </location>
</feature>
<dbReference type="Proteomes" id="UP000598467">
    <property type="component" value="Unassembled WGS sequence"/>
</dbReference>
<dbReference type="InterPro" id="IPR001851">
    <property type="entry name" value="ABC_transp_permease"/>
</dbReference>
<organism evidence="7 8">
    <name type="scientific">Roseibium aggregatum</name>
    <dbReference type="NCBI Taxonomy" id="187304"/>
    <lineage>
        <taxon>Bacteria</taxon>
        <taxon>Pseudomonadati</taxon>
        <taxon>Pseudomonadota</taxon>
        <taxon>Alphaproteobacteria</taxon>
        <taxon>Hyphomicrobiales</taxon>
        <taxon>Stappiaceae</taxon>
        <taxon>Roseibium</taxon>
    </lineage>
</organism>
<dbReference type="Pfam" id="PF02653">
    <property type="entry name" value="BPD_transp_2"/>
    <property type="match status" value="1"/>
</dbReference>
<evidence type="ECO:0000256" key="1">
    <source>
        <dbReference type="ARBA" id="ARBA00004651"/>
    </source>
</evidence>
<dbReference type="PANTHER" id="PTHR47089:SF1">
    <property type="entry name" value="GUANOSINE ABC TRANSPORTER PERMEASE PROTEIN NUPP"/>
    <property type="match status" value="1"/>
</dbReference>
<keyword evidence="2" id="KW-1003">Cell membrane</keyword>
<evidence type="ECO:0000256" key="5">
    <source>
        <dbReference type="ARBA" id="ARBA00023136"/>
    </source>
</evidence>
<proteinExistence type="predicted"/>
<feature type="transmembrane region" description="Helical" evidence="6">
    <location>
        <begin position="146"/>
        <end position="164"/>
    </location>
</feature>
<evidence type="ECO:0000313" key="7">
    <source>
        <dbReference type="EMBL" id="MBD1546985.1"/>
    </source>
</evidence>
<accession>A0A926S692</accession>
<feature type="transmembrane region" description="Helical" evidence="6">
    <location>
        <begin position="197"/>
        <end position="215"/>
    </location>
</feature>
<comment type="caution">
    <text evidence="7">The sequence shown here is derived from an EMBL/GenBank/DDBJ whole genome shotgun (WGS) entry which is preliminary data.</text>
</comment>
<feature type="transmembrane region" description="Helical" evidence="6">
    <location>
        <begin position="114"/>
        <end position="134"/>
    </location>
</feature>
<evidence type="ECO:0000256" key="6">
    <source>
        <dbReference type="SAM" id="Phobius"/>
    </source>
</evidence>
<feature type="transmembrane region" description="Helical" evidence="6">
    <location>
        <begin position="92"/>
        <end position="108"/>
    </location>
</feature>
<gene>
    <name evidence="7" type="ORF">HK439_11980</name>
</gene>
<keyword evidence="5 6" id="KW-0472">Membrane</keyword>
<dbReference type="RefSeq" id="WP_190291743.1">
    <property type="nucleotide sequence ID" value="NZ_JABFCZ010000012.1"/>
</dbReference>
<dbReference type="GO" id="GO:0022857">
    <property type="term" value="F:transmembrane transporter activity"/>
    <property type="evidence" value="ECO:0007669"/>
    <property type="project" value="InterPro"/>
</dbReference>
<feature type="transmembrane region" description="Helical" evidence="6">
    <location>
        <begin position="62"/>
        <end position="80"/>
    </location>
</feature>
<comment type="subcellular location">
    <subcellularLocation>
        <location evidence="1">Cell membrane</location>
        <topology evidence="1">Multi-pass membrane protein</topology>
    </subcellularLocation>
</comment>
<evidence type="ECO:0000256" key="2">
    <source>
        <dbReference type="ARBA" id="ARBA00022475"/>
    </source>
</evidence>
<evidence type="ECO:0000256" key="4">
    <source>
        <dbReference type="ARBA" id="ARBA00022989"/>
    </source>
</evidence>
<feature type="transmembrane region" description="Helical" evidence="6">
    <location>
        <begin position="12"/>
        <end position="42"/>
    </location>
</feature>
<evidence type="ECO:0000313" key="8">
    <source>
        <dbReference type="Proteomes" id="UP000598467"/>
    </source>
</evidence>
<reference evidence="7" key="1">
    <citation type="submission" date="2020-05" db="EMBL/GenBank/DDBJ databases">
        <title>Identification of trans-AT polyketide cluster in two marine bacteria, producers of a novel glutaramide-containing polyketide sesbanimide D and analogs.</title>
        <authorList>
            <person name="Kacar D."/>
            <person name="Rodriguez P."/>
            <person name="Canedo L."/>
            <person name="Gonzalez E."/>
            <person name="Galan B."/>
            <person name="De La Calle F."/>
            <person name="Garcia J.L."/>
        </authorList>
    </citation>
    <scope>NUCLEOTIDE SEQUENCE</scope>
    <source>
        <strain evidence="7">PHM038</strain>
    </source>
</reference>
<feature type="transmembrane region" description="Helical" evidence="6">
    <location>
        <begin position="323"/>
        <end position="343"/>
    </location>
</feature>
<dbReference type="CDD" id="cd06580">
    <property type="entry name" value="TM_PBP1_transp_TpRbsC_like"/>
    <property type="match status" value="1"/>
</dbReference>
<keyword evidence="3 6" id="KW-0812">Transmembrane</keyword>
<sequence>MIRFEPREPASLSRLILVPVAAAVVALALAAIPMGFAGLNIFKAYGLMATGAFGSLFAFTEMLTRATPLILTGLAAALAFRAKLWNIGAEGQLYAGALAAVAVGTGVIDAPSFVLIPLVVFCGALAGGLVMLGPTLLKTRLGVDEVVTTLLLNFVILLFVQMMLEGPMKDPMGMGWPQSEPILDAAALPKLMARMRIHGGLIIALVAALGVYLLLKRTVWGFEIRAVGENANAARHAGIPVTATFIRVGLISGALAGLAGVGEVAGLKGYLTADLSPGFGYSGIVVAMLAGLNPIGVVVAALFIASIFVGADSMSRATGVSNYLADLIVAMALISVLVSGLFLRFKVRFVGQRHTEGAAK</sequence>
<keyword evidence="4 6" id="KW-1133">Transmembrane helix</keyword>
<name>A0A926S692_9HYPH</name>
<dbReference type="AlphaFoldDB" id="A0A926S692"/>
<dbReference type="GO" id="GO:0005886">
    <property type="term" value="C:plasma membrane"/>
    <property type="evidence" value="ECO:0007669"/>
    <property type="project" value="UniProtKB-SubCell"/>
</dbReference>
<dbReference type="PANTHER" id="PTHR47089">
    <property type="entry name" value="ABC TRANSPORTER, PERMEASE PROTEIN"/>
    <property type="match status" value="1"/>
</dbReference>
<dbReference type="EMBL" id="JABFCZ010000012">
    <property type="protein sequence ID" value="MBD1546985.1"/>
    <property type="molecule type" value="Genomic_DNA"/>
</dbReference>
<evidence type="ECO:0000256" key="3">
    <source>
        <dbReference type="ARBA" id="ARBA00022692"/>
    </source>
</evidence>
<protein>
    <submittedName>
        <fullName evidence="7">ABC transporter permease</fullName>
    </submittedName>
</protein>